<evidence type="ECO:0000256" key="1">
    <source>
        <dbReference type="SAM" id="SignalP"/>
    </source>
</evidence>
<evidence type="ECO:0000313" key="2">
    <source>
        <dbReference type="EMBL" id="CAL67557.1"/>
    </source>
</evidence>
<reference evidence="2 3" key="1">
    <citation type="journal article" date="2006" name="Environ. Microbiol.">
        <title>Whole genome analysis of the marine Bacteroidetes'Gramella forsetii' reveals adaptations to degradation of polymeric organic matter.</title>
        <authorList>
            <person name="Bauer M."/>
            <person name="Kube M."/>
            <person name="Teeling H."/>
            <person name="Richter M."/>
            <person name="Lombardot T."/>
            <person name="Allers E."/>
            <person name="Wuerdemann C.A."/>
            <person name="Quast C."/>
            <person name="Kuhl H."/>
            <person name="Knaust F."/>
            <person name="Woebken D."/>
            <person name="Bischof K."/>
            <person name="Mussmann M."/>
            <person name="Choudhuri J.V."/>
            <person name="Meyer F."/>
            <person name="Reinhardt R."/>
            <person name="Amann R.I."/>
            <person name="Gloeckner F.O."/>
        </authorList>
    </citation>
    <scope>NUCLEOTIDE SEQUENCE [LARGE SCALE GENOMIC DNA]</scope>
    <source>
        <strain evidence="2 3">KT0803</strain>
    </source>
</reference>
<sequence length="183" mass="20632">MNIMKRYFCFLGLAFCLFTVSCNNSNAIPIADNTFVLNEKVYKVIDNEITELANLNNDSISKSEVLNPNLKSYGETSLGYVKYGASAELKAVYRGDQLFFKLRLDGINDLRSSYSGGGFSINLTDEYDFQLHTIPVDKNEMIAVVDENGDPTYFEYNGKAQMSSEVYKAIKDFSVSSYLRKGY</sequence>
<dbReference type="AlphaFoldDB" id="A0M4L2"/>
<dbReference type="EMBL" id="CU207366">
    <property type="protein sequence ID" value="CAL67557.1"/>
    <property type="molecule type" value="Genomic_DNA"/>
</dbReference>
<keyword evidence="1" id="KW-0732">Signal</keyword>
<dbReference type="HOGENOM" id="CLU_1473210_0_0_10"/>
<feature type="chain" id="PRO_5002626731" evidence="1">
    <location>
        <begin position="28"/>
        <end position="183"/>
    </location>
</feature>
<dbReference type="STRING" id="411154.GFO_2601"/>
<feature type="signal peptide" evidence="1">
    <location>
        <begin position="1"/>
        <end position="27"/>
    </location>
</feature>
<protein>
    <submittedName>
        <fullName evidence="2">Secreted protein</fullName>
    </submittedName>
</protein>
<accession>A0M4L2</accession>
<name>A0M4L2_CHRFK</name>
<dbReference type="PROSITE" id="PS51257">
    <property type="entry name" value="PROKAR_LIPOPROTEIN"/>
    <property type="match status" value="1"/>
</dbReference>
<evidence type="ECO:0000313" key="3">
    <source>
        <dbReference type="Proteomes" id="UP000000755"/>
    </source>
</evidence>
<gene>
    <name evidence="2" type="ordered locus">GFO_2601</name>
</gene>
<dbReference type="KEGG" id="gfo:GFO_2601"/>
<dbReference type="Proteomes" id="UP000000755">
    <property type="component" value="Chromosome"/>
</dbReference>
<proteinExistence type="predicted"/>
<organism evidence="2 3">
    <name type="scientific">Christiangramia forsetii (strain DSM 17595 / CGMCC 1.15422 / KT0803)</name>
    <name type="common">Gramella forsetii</name>
    <dbReference type="NCBI Taxonomy" id="411154"/>
    <lineage>
        <taxon>Bacteria</taxon>
        <taxon>Pseudomonadati</taxon>
        <taxon>Bacteroidota</taxon>
        <taxon>Flavobacteriia</taxon>
        <taxon>Flavobacteriales</taxon>
        <taxon>Flavobacteriaceae</taxon>
        <taxon>Christiangramia</taxon>
    </lineage>
</organism>